<gene>
    <name evidence="2" type="ORF">H9848_12435</name>
</gene>
<sequence>MNQGKFVFSQVMEFIPRYQFDKIVKRYNGDWHTKNLNSYNHLQHLLFGQLTGCDSLRDICLCLEAHSRMLYHLGFRKSVSHTSLSRANENRDYRIFEGLGCLLMEQV</sequence>
<evidence type="ECO:0000313" key="3">
    <source>
        <dbReference type="Proteomes" id="UP000823847"/>
    </source>
</evidence>
<feature type="non-terminal residue" evidence="2">
    <location>
        <position position="107"/>
    </location>
</feature>
<dbReference type="Pfam" id="PF14294">
    <property type="entry name" value="DUF4372"/>
    <property type="match status" value="1"/>
</dbReference>
<proteinExistence type="predicted"/>
<dbReference type="Proteomes" id="UP000823847">
    <property type="component" value="Unassembled WGS sequence"/>
</dbReference>
<protein>
    <submittedName>
        <fullName evidence="2">DUF4372 domain-containing protein</fullName>
    </submittedName>
</protein>
<comment type="caution">
    <text evidence="2">The sequence shown here is derived from an EMBL/GenBank/DDBJ whole genome shotgun (WGS) entry which is preliminary data.</text>
</comment>
<dbReference type="EMBL" id="DXEN01000091">
    <property type="protein sequence ID" value="HIX87392.1"/>
    <property type="molecule type" value="Genomic_DNA"/>
</dbReference>
<evidence type="ECO:0000313" key="2">
    <source>
        <dbReference type="EMBL" id="HIX87392.1"/>
    </source>
</evidence>
<accession>A0A9D1XTC6</accession>
<reference evidence="2" key="2">
    <citation type="submission" date="2021-04" db="EMBL/GenBank/DDBJ databases">
        <authorList>
            <person name="Gilroy R."/>
        </authorList>
    </citation>
    <scope>NUCLEOTIDE SEQUENCE</scope>
    <source>
        <strain evidence="2">ChiHecec2B26-12326</strain>
    </source>
</reference>
<dbReference type="InterPro" id="IPR025399">
    <property type="entry name" value="DUF4372"/>
</dbReference>
<organism evidence="2 3">
    <name type="scientific">Candidatus Parabacteroides intestinigallinarum</name>
    <dbReference type="NCBI Taxonomy" id="2838722"/>
    <lineage>
        <taxon>Bacteria</taxon>
        <taxon>Pseudomonadati</taxon>
        <taxon>Bacteroidota</taxon>
        <taxon>Bacteroidia</taxon>
        <taxon>Bacteroidales</taxon>
        <taxon>Tannerellaceae</taxon>
        <taxon>Parabacteroides</taxon>
    </lineage>
</organism>
<reference evidence="2" key="1">
    <citation type="journal article" date="2021" name="PeerJ">
        <title>Extensive microbial diversity within the chicken gut microbiome revealed by metagenomics and culture.</title>
        <authorList>
            <person name="Gilroy R."/>
            <person name="Ravi A."/>
            <person name="Getino M."/>
            <person name="Pursley I."/>
            <person name="Horton D.L."/>
            <person name="Alikhan N.F."/>
            <person name="Baker D."/>
            <person name="Gharbi K."/>
            <person name="Hall N."/>
            <person name="Watson M."/>
            <person name="Adriaenssens E.M."/>
            <person name="Foster-Nyarko E."/>
            <person name="Jarju S."/>
            <person name="Secka A."/>
            <person name="Antonio M."/>
            <person name="Oren A."/>
            <person name="Chaudhuri R.R."/>
            <person name="La Ragione R."/>
            <person name="Hildebrand F."/>
            <person name="Pallen M.J."/>
        </authorList>
    </citation>
    <scope>NUCLEOTIDE SEQUENCE</scope>
    <source>
        <strain evidence="2">ChiHecec2B26-12326</strain>
    </source>
</reference>
<dbReference type="AlphaFoldDB" id="A0A9D1XTC6"/>
<name>A0A9D1XTC6_9BACT</name>
<evidence type="ECO:0000259" key="1">
    <source>
        <dbReference type="Pfam" id="PF14294"/>
    </source>
</evidence>
<feature type="domain" description="DUF4372" evidence="1">
    <location>
        <begin position="4"/>
        <end position="76"/>
    </location>
</feature>